<feature type="region of interest" description="Disordered" evidence="16">
    <location>
        <begin position="1310"/>
        <end position="1389"/>
    </location>
</feature>
<feature type="compositionally biased region" description="Basic and acidic residues" evidence="16">
    <location>
        <begin position="1319"/>
        <end position="1328"/>
    </location>
</feature>
<dbReference type="Pfam" id="PF00551">
    <property type="entry name" value="Formyl_trans_N"/>
    <property type="match status" value="1"/>
</dbReference>
<keyword evidence="21" id="KW-1185">Reference proteome</keyword>
<gene>
    <name evidence="20" type="ORF">DBV15_03861</name>
</gene>
<dbReference type="SUPFAM" id="SSF53328">
    <property type="entry name" value="Formyltransferase"/>
    <property type="match status" value="1"/>
</dbReference>
<evidence type="ECO:0000256" key="16">
    <source>
        <dbReference type="SAM" id="MobiDB-lite"/>
    </source>
</evidence>
<dbReference type="PROSITE" id="PS50075">
    <property type="entry name" value="CARRIER"/>
    <property type="match status" value="1"/>
</dbReference>
<dbReference type="InterPro" id="IPR015590">
    <property type="entry name" value="Aldehyde_DH_dom"/>
</dbReference>
<dbReference type="InterPro" id="IPR012916">
    <property type="entry name" value="RED_N"/>
</dbReference>
<evidence type="ECO:0000256" key="13">
    <source>
        <dbReference type="PROSITE-ProRule" id="PRU10007"/>
    </source>
</evidence>
<evidence type="ECO:0000256" key="6">
    <source>
        <dbReference type="ARBA" id="ARBA00022563"/>
    </source>
</evidence>
<dbReference type="InterPro" id="IPR002376">
    <property type="entry name" value="Formyl_transf_N"/>
</dbReference>
<dbReference type="GO" id="GO:0006730">
    <property type="term" value="P:one-carbon metabolic process"/>
    <property type="evidence" value="ECO:0007669"/>
    <property type="project" value="UniProtKB-KW"/>
</dbReference>
<dbReference type="InterPro" id="IPR036736">
    <property type="entry name" value="ACP-like_sf"/>
</dbReference>
<dbReference type="InterPro" id="IPR013087">
    <property type="entry name" value="Znf_C2H2_type"/>
</dbReference>
<dbReference type="InterPro" id="IPR001555">
    <property type="entry name" value="GART_AS"/>
</dbReference>
<dbReference type="FunFam" id="1.25.40.250:FF:000001">
    <property type="entry name" value="Eukaryotic translation initiation factor 3 subunit K"/>
    <property type="match status" value="1"/>
</dbReference>
<dbReference type="Pfam" id="PF07808">
    <property type="entry name" value="RED_N"/>
    <property type="match status" value="1"/>
</dbReference>
<dbReference type="SUPFAM" id="SSF48371">
    <property type="entry name" value="ARM repeat"/>
    <property type="match status" value="1"/>
</dbReference>
<dbReference type="GO" id="GO:0003743">
    <property type="term" value="F:translation initiation factor activity"/>
    <property type="evidence" value="ECO:0007669"/>
    <property type="project" value="UniProtKB-UniRule"/>
</dbReference>
<feature type="domain" description="C2H2-type" evidence="18">
    <location>
        <begin position="371"/>
        <end position="399"/>
    </location>
</feature>
<feature type="compositionally biased region" description="Basic and acidic residues" evidence="16">
    <location>
        <begin position="1"/>
        <end position="10"/>
    </location>
</feature>
<dbReference type="SMART" id="SM00355">
    <property type="entry name" value="ZnF_C2H2"/>
    <property type="match status" value="10"/>
</dbReference>
<dbReference type="PROSITE" id="PS00028">
    <property type="entry name" value="ZINC_FINGER_C2H2_1"/>
    <property type="match status" value="5"/>
</dbReference>
<dbReference type="GO" id="GO:0009258">
    <property type="term" value="P:10-formyltetrahydrofolate catabolic process"/>
    <property type="evidence" value="ECO:0007669"/>
    <property type="project" value="UniProtKB-ARBA"/>
</dbReference>
<evidence type="ECO:0000313" key="21">
    <source>
        <dbReference type="Proteomes" id="UP000310200"/>
    </source>
</evidence>
<dbReference type="GO" id="GO:0003723">
    <property type="term" value="F:RNA binding"/>
    <property type="evidence" value="ECO:0007669"/>
    <property type="project" value="UniProtKB-UniRule"/>
</dbReference>
<dbReference type="Gene3D" id="1.10.10.10">
    <property type="entry name" value="Winged helix-like DNA-binding domain superfamily/Winged helix DNA-binding domain"/>
    <property type="match status" value="1"/>
</dbReference>
<reference evidence="20 21" key="1">
    <citation type="journal article" date="2019" name="Philos. Trans. R. Soc. Lond., B, Biol. Sci.">
        <title>Ant behaviour and brain gene expression of defending hosts depend on the ecological success of the intruding social parasite.</title>
        <authorList>
            <person name="Kaur R."/>
            <person name="Stoldt M."/>
            <person name="Jongepier E."/>
            <person name="Feldmeyer B."/>
            <person name="Menzel F."/>
            <person name="Bornberg-Bauer E."/>
            <person name="Foitzik S."/>
        </authorList>
    </citation>
    <scope>NUCLEOTIDE SEQUENCE [LARGE SCALE GENOMIC DNA]</scope>
    <source>
        <tissue evidence="20">Whole body</tissue>
    </source>
</reference>
<feature type="region of interest" description="Disordered" evidence="16">
    <location>
        <begin position="1"/>
        <end position="48"/>
    </location>
</feature>
<dbReference type="HAMAP" id="MF_03010">
    <property type="entry name" value="eIF3k"/>
    <property type="match status" value="1"/>
</dbReference>
<dbReference type="FunFam" id="1.10.10.10:FF:000212">
    <property type="entry name" value="Eukaryotic translation initiation factor 3 subunit K"/>
    <property type="match status" value="1"/>
</dbReference>
<dbReference type="InterPro" id="IPR016020">
    <property type="entry name" value="Transl_init_fac_sub12_N_euk"/>
</dbReference>
<dbReference type="InterPro" id="IPR000717">
    <property type="entry name" value="PCI_dom"/>
</dbReference>
<comment type="catalytic activity">
    <reaction evidence="9">
        <text>(6R)-10-formyltetrahydrofolate + NADP(+) + H2O = (6S)-5,6,7,8-tetrahydrofolate + CO2 + NADPH + H(+)</text>
        <dbReference type="Rhea" id="RHEA:10180"/>
        <dbReference type="ChEBI" id="CHEBI:15377"/>
        <dbReference type="ChEBI" id="CHEBI:15378"/>
        <dbReference type="ChEBI" id="CHEBI:16526"/>
        <dbReference type="ChEBI" id="CHEBI:57453"/>
        <dbReference type="ChEBI" id="CHEBI:57783"/>
        <dbReference type="ChEBI" id="CHEBI:58349"/>
        <dbReference type="ChEBI" id="CHEBI:195366"/>
        <dbReference type="EC" id="1.5.1.6"/>
    </reaction>
    <physiologicalReaction direction="left-to-right" evidence="9">
        <dbReference type="Rhea" id="RHEA:10181"/>
    </physiologicalReaction>
</comment>
<dbReference type="STRING" id="300112.A0A4S2JMY9"/>
<dbReference type="FunFam" id="3.40.309.10:FF:000012">
    <property type="entry name" value="Betaine aldehyde dehydrogenase"/>
    <property type="match status" value="1"/>
</dbReference>
<dbReference type="Pfam" id="PF10075">
    <property type="entry name" value="CSN8_PSD8_EIF3K"/>
    <property type="match status" value="1"/>
</dbReference>
<evidence type="ECO:0000256" key="10">
    <source>
        <dbReference type="ARBA" id="ARBA00057041"/>
    </source>
</evidence>
<evidence type="ECO:0000259" key="18">
    <source>
        <dbReference type="PROSITE" id="PS50157"/>
    </source>
</evidence>
<evidence type="ECO:0000256" key="11">
    <source>
        <dbReference type="HAMAP-Rule" id="MF_03010"/>
    </source>
</evidence>
<dbReference type="InterPro" id="IPR016163">
    <property type="entry name" value="Ald_DH_C"/>
</dbReference>
<organism evidence="20 21">
    <name type="scientific">Temnothorax longispinosus</name>
    <dbReference type="NCBI Taxonomy" id="300112"/>
    <lineage>
        <taxon>Eukaryota</taxon>
        <taxon>Metazoa</taxon>
        <taxon>Ecdysozoa</taxon>
        <taxon>Arthropoda</taxon>
        <taxon>Hexapoda</taxon>
        <taxon>Insecta</taxon>
        <taxon>Pterygota</taxon>
        <taxon>Neoptera</taxon>
        <taxon>Endopterygota</taxon>
        <taxon>Hymenoptera</taxon>
        <taxon>Apocrita</taxon>
        <taxon>Aculeata</taxon>
        <taxon>Formicoidea</taxon>
        <taxon>Formicidae</taxon>
        <taxon>Myrmicinae</taxon>
        <taxon>Temnothorax</taxon>
    </lineage>
</organism>
<keyword evidence="12" id="KW-0862">Zinc</keyword>
<evidence type="ECO:0000256" key="14">
    <source>
        <dbReference type="RuleBase" id="RU003345"/>
    </source>
</evidence>
<comment type="function">
    <text evidence="10">Component of the eukaryotic translation initiation factor 3 (eIF-3) complex, which is required for several steps in the initiation of protein synthesis. The eIF-3 complex associates with the 40S ribosome and facilitates the recruitment of eIF-1, eIF-1A, eIF-2:GTP:methionyl-tRNAi and eIF-5 to form the 43S pre-initiation complex (43S PIC). The eIF-3 complex stimulates mRNA recruitment to the 43S PIC and scanning of the mRNA for AUG recognition. The eIF-3 complex is also required for disassembly and recycling of post-termination ribosomal complexes and subsequently prevents premature joining of the 40S and 60S ribosomal subunits prior to initiation. The eIF-3 complex specifically targets and initiates translation of a subset of mRNAs involved in cell proliferation, including cell cycling, differentiation and apoptosis, and uses different modes of RNA stem-loop binding to exert either translational activation or repression.</text>
</comment>
<dbReference type="InterPro" id="IPR016160">
    <property type="entry name" value="Ald_DH_CS_CYS"/>
</dbReference>
<dbReference type="GO" id="GO:0016282">
    <property type="term" value="C:eukaryotic 43S preinitiation complex"/>
    <property type="evidence" value="ECO:0007669"/>
    <property type="project" value="UniProtKB-UniRule"/>
</dbReference>
<dbReference type="PROSITE" id="PS00070">
    <property type="entry name" value="ALDEHYDE_DEHYDR_CYS"/>
    <property type="match status" value="1"/>
</dbReference>
<dbReference type="InterPro" id="IPR011034">
    <property type="entry name" value="Formyl_transferase-like_C_sf"/>
</dbReference>
<evidence type="ECO:0000256" key="2">
    <source>
        <dbReference type="ARBA" id="ARBA00009986"/>
    </source>
</evidence>
<evidence type="ECO:0000259" key="17">
    <source>
        <dbReference type="PROSITE" id="PS50075"/>
    </source>
</evidence>
<comment type="similarity">
    <text evidence="1">In the C-terminal section; belongs to the aldehyde dehydrogenase family. ALDH1L subfamily.</text>
</comment>
<feature type="compositionally biased region" description="Basic and acidic residues" evidence="16">
    <location>
        <begin position="25"/>
        <end position="35"/>
    </location>
</feature>
<evidence type="ECO:0000256" key="9">
    <source>
        <dbReference type="ARBA" id="ARBA00048239"/>
    </source>
</evidence>
<feature type="compositionally biased region" description="Basic and acidic residues" evidence="16">
    <location>
        <begin position="1358"/>
        <end position="1386"/>
    </location>
</feature>
<dbReference type="InterPro" id="IPR016162">
    <property type="entry name" value="Ald_DH_N"/>
</dbReference>
<feature type="domain" description="C2H2-type" evidence="18">
    <location>
        <begin position="460"/>
        <end position="488"/>
    </location>
</feature>
<dbReference type="EMBL" id="QBLH01003534">
    <property type="protein sequence ID" value="TGZ37551.1"/>
    <property type="molecule type" value="Genomic_DNA"/>
</dbReference>
<comment type="similarity">
    <text evidence="2 14">Belongs to the aldehyde dehydrogenase family.</text>
</comment>
<dbReference type="PROSITE" id="PS00687">
    <property type="entry name" value="ALDEHYDE_DEHYDR_GLU"/>
    <property type="match status" value="1"/>
</dbReference>
<dbReference type="InterPro" id="IPR037022">
    <property type="entry name" value="Formyl_trans_C_sf"/>
</dbReference>
<dbReference type="GO" id="GO:0016155">
    <property type="term" value="F:formyltetrahydrofolate dehydrogenase activity"/>
    <property type="evidence" value="ECO:0007669"/>
    <property type="project" value="UniProtKB-EC"/>
</dbReference>
<comment type="caution">
    <text evidence="20">The sequence shown here is derived from an EMBL/GenBank/DDBJ whole genome shotgun (WGS) entry which is preliminary data.</text>
</comment>
<comment type="subunit">
    <text evidence="11">Component of the eukaryotic translation initiation factor 3 (eIF-3) complex.</text>
</comment>
<dbReference type="PROSITE" id="PS50250">
    <property type="entry name" value="PCI"/>
    <property type="match status" value="1"/>
</dbReference>
<feature type="coiled-coil region" evidence="15">
    <location>
        <begin position="542"/>
        <end position="569"/>
    </location>
</feature>
<dbReference type="Gene3D" id="1.25.40.250">
    <property type="entry name" value="ARM repeat, domain 1"/>
    <property type="match status" value="1"/>
</dbReference>
<feature type="region of interest" description="Disordered" evidence="16">
    <location>
        <begin position="1044"/>
        <end position="1081"/>
    </location>
</feature>
<keyword evidence="15" id="KW-0175">Coiled coil</keyword>
<comment type="subcellular location">
    <subcellularLocation>
        <location evidence="11">Cytoplasm</location>
    </subcellularLocation>
</comment>
<keyword evidence="5 11" id="KW-0396">Initiation factor</keyword>
<keyword evidence="4 11" id="KW-0963">Cytoplasm</keyword>
<dbReference type="SUPFAM" id="SSF50486">
    <property type="entry name" value="FMT C-terminal domain-like"/>
    <property type="match status" value="1"/>
</dbReference>
<dbReference type="Gene3D" id="1.10.1200.10">
    <property type="entry name" value="ACP-like"/>
    <property type="match status" value="1"/>
</dbReference>
<dbReference type="PANTHER" id="PTHR11699">
    <property type="entry name" value="ALDEHYDE DEHYDROGENASE-RELATED"/>
    <property type="match status" value="1"/>
</dbReference>
<comment type="similarity">
    <text evidence="11">Belongs to the eIF-3 subunit K family.</text>
</comment>
<dbReference type="InterPro" id="IPR036236">
    <property type="entry name" value="Znf_C2H2_sf"/>
</dbReference>
<evidence type="ECO:0000256" key="15">
    <source>
        <dbReference type="SAM" id="Coils"/>
    </source>
</evidence>
<dbReference type="InterPro" id="IPR036390">
    <property type="entry name" value="WH_DNA-bd_sf"/>
</dbReference>
<feature type="domain" description="C2H2-type" evidence="18">
    <location>
        <begin position="345"/>
        <end position="367"/>
    </location>
</feature>
<comment type="similarity">
    <text evidence="3">In the N-terminal section; belongs to the GART family.</text>
</comment>
<dbReference type="Pfam" id="PF00171">
    <property type="entry name" value="Aldedh"/>
    <property type="match status" value="1"/>
</dbReference>
<evidence type="ECO:0000259" key="19">
    <source>
        <dbReference type="PROSITE" id="PS50250"/>
    </source>
</evidence>
<evidence type="ECO:0000256" key="12">
    <source>
        <dbReference type="PROSITE-ProRule" id="PRU00042"/>
    </source>
</evidence>
<dbReference type="SUPFAM" id="SSF47336">
    <property type="entry name" value="ACP-like"/>
    <property type="match status" value="1"/>
</dbReference>
<keyword evidence="6" id="KW-0554">One-carbon metabolism</keyword>
<evidence type="ECO:0000256" key="8">
    <source>
        <dbReference type="ARBA" id="ARBA00023002"/>
    </source>
</evidence>
<dbReference type="GO" id="GO:0043022">
    <property type="term" value="F:ribosome binding"/>
    <property type="evidence" value="ECO:0007669"/>
    <property type="project" value="InterPro"/>
</dbReference>
<feature type="domain" description="PCI" evidence="19">
    <location>
        <begin position="682"/>
        <end position="844"/>
    </location>
</feature>
<dbReference type="InterPro" id="IPR016024">
    <property type="entry name" value="ARM-type_fold"/>
</dbReference>
<dbReference type="CDD" id="cd08703">
    <property type="entry name" value="FDH_Hydrolase_C"/>
    <property type="match status" value="1"/>
</dbReference>
<dbReference type="GO" id="GO:0005852">
    <property type="term" value="C:eukaryotic translation initiation factor 3 complex"/>
    <property type="evidence" value="ECO:0007669"/>
    <property type="project" value="UniProtKB-UniRule"/>
</dbReference>
<dbReference type="PROSITE" id="PS50157">
    <property type="entry name" value="ZINC_FINGER_C2H2_2"/>
    <property type="match status" value="5"/>
</dbReference>
<dbReference type="GO" id="GO:0016620">
    <property type="term" value="F:oxidoreductase activity, acting on the aldehyde or oxo group of donors, NAD or NADP as acceptor"/>
    <property type="evidence" value="ECO:0007669"/>
    <property type="project" value="InterPro"/>
</dbReference>
<name>A0A4S2JMY9_9HYME</name>
<dbReference type="GO" id="GO:0033290">
    <property type="term" value="C:eukaryotic 48S preinitiation complex"/>
    <property type="evidence" value="ECO:0007669"/>
    <property type="project" value="UniProtKB-UniRule"/>
</dbReference>
<dbReference type="Gene3D" id="3.40.605.10">
    <property type="entry name" value="Aldehyde Dehydrogenase, Chain A, domain 1"/>
    <property type="match status" value="1"/>
</dbReference>
<dbReference type="InterPro" id="IPR029510">
    <property type="entry name" value="Ald_DH_CS_GLU"/>
</dbReference>
<dbReference type="InterPro" id="IPR016161">
    <property type="entry name" value="Ald_DH/histidinol_DH"/>
</dbReference>
<dbReference type="InterPro" id="IPR009081">
    <property type="entry name" value="PP-bd_ACP"/>
</dbReference>
<feature type="domain" description="C2H2-type" evidence="18">
    <location>
        <begin position="400"/>
        <end position="427"/>
    </location>
</feature>
<keyword evidence="8 14" id="KW-0560">Oxidoreductase</keyword>
<proteinExistence type="inferred from homology"/>
<dbReference type="Pfam" id="PF07807">
    <property type="entry name" value="RED_C"/>
    <property type="match status" value="1"/>
</dbReference>
<dbReference type="FunFam" id="3.40.50.170:FF:000002">
    <property type="entry name" value="10-formyltetrahydrofolate dehydrogenase"/>
    <property type="match status" value="1"/>
</dbReference>
<keyword evidence="12" id="KW-0863">Zinc-finger</keyword>
<protein>
    <recommendedName>
        <fullName evidence="11">Eukaryotic translation initiation factor 3 subunit K</fullName>
        <shortName evidence="11">eIF3k</shortName>
    </recommendedName>
    <alternativeName>
        <fullName evidence="11">eIF-3 p25</fullName>
    </alternativeName>
</protein>
<dbReference type="GO" id="GO:0006446">
    <property type="term" value="P:regulation of translational initiation"/>
    <property type="evidence" value="ECO:0007669"/>
    <property type="project" value="InterPro"/>
</dbReference>
<dbReference type="InterPro" id="IPR012492">
    <property type="entry name" value="RED_C"/>
</dbReference>
<dbReference type="Gene3D" id="3.10.25.10">
    <property type="entry name" value="Formyl transferase, C-terminal domain"/>
    <property type="match status" value="1"/>
</dbReference>
<accession>A0A4S2JMY9</accession>
<evidence type="ECO:0000313" key="20">
    <source>
        <dbReference type="EMBL" id="TGZ37551.1"/>
    </source>
</evidence>
<dbReference type="InterPro" id="IPR005793">
    <property type="entry name" value="Formyl_trans_C"/>
</dbReference>
<dbReference type="InterPro" id="IPR009374">
    <property type="entry name" value="eIF3k"/>
</dbReference>
<feature type="domain" description="Carrier" evidence="17">
    <location>
        <begin position="1963"/>
        <end position="2037"/>
    </location>
</feature>
<dbReference type="Proteomes" id="UP000310200">
    <property type="component" value="Unassembled WGS sequence"/>
</dbReference>
<dbReference type="Gene3D" id="3.40.309.10">
    <property type="entry name" value="Aldehyde Dehydrogenase, Chain A, domain 2"/>
    <property type="match status" value="1"/>
</dbReference>
<sequence>MTCPRQERPHSQVLYRRSSTRRRRNGDDHAVRPDETAGNDRLPRGRRGDQLVQHCRRVDVTGGGELEMADLEAKLTASKVVLDRCGKWVESQKDCSYSEEETLKRKLDEFDYDDWCNTDSEFDSVSECGGKKRKVGTQLKDEVLNLACEWKECAFRSGYMDQFLRHVSNHIPSIQISVKDDNEVYVCQWKDCPYDTNVSDEIVRHVNYHAYHTKLKCIGSNVRGRTKLPKCHRDPEWKNIIDSPPPHLCRWEECLKPFTNYQLYLYHVMVHMMDCPRGNRVKDGVECKWTGCIGKYPSLYKLRDHVRCHTKEKIVACPDCGVTFASKAKFHTHCQRQIPLELQGFRCSHCNKIYPTEGILRDHMRFHVFNYKCTLCDMSCESPAALAKHVRYRHISSRTYPCQLCSHAAKSQQDLDSHMTVHTNGPNFSCHFEGCLYTCKGAYTLDRHLERVHSVMMRWYCCHECPIKYRKSYSLTKHLIEAHQLQLPSGHKRFHYTQNEDGCYRVQMVRYEAVDEENMSPIEEVILPDVNYKIELKPTISLTEVKIVKADAEEEAEAVQESQEETAESGADESVPVVPNVLISIDEIDEKGNIIKQVVVQETKELPSSAEPLLILTDDVFAQQELYNESSVHAEIETFSSEMAEAMRQTVAGMLKGIERYNPDNLTTLEKYVEIQSRENAYDLEANLAVLKLYQLNPHRFNMDIACQILLKALTNLPHTDFVLCKCLLSEKLMSESPISQIMYLGDILERCDFQNFWDRVLSMSELCERIVGFQDSIRKFVCHVVGITFQTIDRTLLAQLLGGVDDATLKHWVKKYGWKEENKSIIFVANQDENIKTKNITEKIDFENVAGLMAACLSVVNPSLAKNSSNQAFAYGGHNCDELFIVSVYRLADNVCQFLRDRMNGPARDLIDASYVDLHTRRIFLSQTPQLFPYRRRHRRLQILDTLVVAGITWNVLTGQLGHLSVEAYLVDVKVGVPLFDYRKEAGVLLADVLRNSYVRLLQPTADIRKRASQPAKMPETEEEVSMSVRLTNDDFRKLLMTPRASVPSATPASVPGTARDASAKTAQTPQVSGGSRAELRRKKKSFYAKLKKQEEDKMAELAEKYRDRARERRDGTNQDYQAEDPMNNASAYRAVAPDVKSGMDAAERRRQMIQQSKFLGGDMEHTHLVKGLDYALLQKVRSEIEAKEHEQEQELEKLVKPKEVKSKKEPLPEKKDDEMQFKTKIGRNVYKTIMTMKSKQIERNELFTPGRMAYVIELDDENADVDIPTTLIRSKADVPTIDNMPTLTTNDIVINKLAQILSYLRQGSRHSKKGKKLKDGRGRGDELNDIDIQPRPPAADDSIYGDIGDYVPTVASKKDAQQREKKKSSYFDKPESNLDTDDKANAPQLPNVLPNVVAAAVAAAADGNAPKKGALLNKLAAEPEGYAECYPGLDEMQDAIDDSDDEVDYTKMDLGNKKGPIGRWDFDTPEEYSEYMNNKEALPKAAFQYGVKMADGRRTRKYNKEKNEKAELDREWQKIQNIMNKRKPTTAIDGASEFKIEINPVKRRSECMTADNDMKRYLSPTLYKRRFYPGARAVQARNRFRSSGKFRSRLQSVRKVKAGHVDTSRDTLAILQPMLGLRNLILRRNFVLDTSTMAQLKVAIIGQSPFAAEVYKLLRQNGHQVTGVFTIPDKGNREDPLATTAKADNTPVFKIKAWRSKGVALPEILELYKGIEVDLNVLPFCSQYIPMEVINHPPHRSICYHPSILPRHRGASAISWTLIQGDDTAGFSIFWADDGLDTGPILLQKSCRVEPNDTVDSLYNNFLYPEGIKAMGEAVDLVAKGTAPKVPQPAEGATYDPLLNKKELQKIDLTKPAKEIHDFIRGLDSTPGAWTILDGLDGTGPQEVRLFGSSLWNDKKPKAEKIVDLVERKGIVHQGGLLIEGVDGRFVNVERIKIGTKTILASKYGQTDDSQAVEFTEEELQTADGLRRIWADILKIDVDDDTDFFASGGGSMDVVRLVEEVKDNFGVSLQNSDVFMAPVFKEFVTTVVLTARGNLAANEIKYDAVEVQANNMTLRFPRQLFINGQLADLMEEHKEELATLETLDSGAVYTLALKTHVGMSIETWRYFAGWCDKIHGSTIPISHARPNKNLTFTRREPIGVCGLVTPWNYPLMMLSWKMAACLAAGNTVVMKPAQASPLTALKFAELSARAGIPPGVINIVCGVGSAVGNAIVGHPLIRKLGFTGSTQVGQTIMRCCADSNLKKVSLELGGKSPLVIFEDADLQQAVRVGMGSVFFNKGENCIAAGRLFVEETIHDEFVRRVIDEVKKITIGNPLDRSTAHGPQNHKAHLDKLIQFVQKGVEEGAKLVYGGKRLNRPGWYFEPTVFTDVEDNMYIAKEESFGPVMVISKFSSKNVDQVIGRANDTEFGLASGILTKDIGRALRFAERIEAGTVFINTYNKTDVAAPFGGFKMSGFGKDLGQEALNEYLKTKTVTIEY</sequence>
<dbReference type="FunFam" id="3.40.605.10:FF:000001">
    <property type="entry name" value="Aldehyde dehydrogenase 1"/>
    <property type="match status" value="1"/>
</dbReference>
<dbReference type="GO" id="GO:0008270">
    <property type="term" value="F:zinc ion binding"/>
    <property type="evidence" value="ECO:0007669"/>
    <property type="project" value="UniProtKB-KW"/>
</dbReference>
<keyword evidence="7 11" id="KW-0648">Protein biosynthesis</keyword>
<dbReference type="InterPro" id="IPR036477">
    <property type="entry name" value="Formyl_transf_N_sf"/>
</dbReference>
<evidence type="ECO:0000256" key="3">
    <source>
        <dbReference type="ARBA" id="ARBA00010978"/>
    </source>
</evidence>
<dbReference type="GO" id="GO:0001732">
    <property type="term" value="P:formation of cytoplasmic translation initiation complex"/>
    <property type="evidence" value="ECO:0007669"/>
    <property type="project" value="UniProtKB-UniRule"/>
</dbReference>
<dbReference type="PROSITE" id="PS00373">
    <property type="entry name" value="GART"/>
    <property type="match status" value="1"/>
</dbReference>
<keyword evidence="12" id="KW-0479">Metal-binding</keyword>
<dbReference type="FunFam" id="3.40.605.10:FF:000026">
    <property type="entry name" value="Aldehyde dehydrogenase, putative"/>
    <property type="match status" value="1"/>
</dbReference>
<dbReference type="InterPro" id="IPR033464">
    <property type="entry name" value="CSN8_PSD8_EIF3K"/>
</dbReference>
<evidence type="ECO:0000256" key="7">
    <source>
        <dbReference type="ARBA" id="ARBA00022917"/>
    </source>
</evidence>
<evidence type="ECO:0000256" key="4">
    <source>
        <dbReference type="ARBA" id="ARBA00022490"/>
    </source>
</evidence>
<comment type="function">
    <text evidence="11">Component of the eukaryotic translation initiation factor 3 (eIF-3) complex, which is involved in protein synthesis of a specialized repertoire of mRNAs and, together with other initiation factors, stimulates binding of mRNA and methionyl-tRNAi to the 40S ribosome. The eIF-3 complex specifically targets and initiates translation of a subset of mRNAs involved in cell proliferation.</text>
</comment>
<feature type="domain" description="C2H2-type" evidence="18">
    <location>
        <begin position="247"/>
        <end position="276"/>
    </location>
</feature>
<dbReference type="Pfam" id="PF02911">
    <property type="entry name" value="Formyl_trans_C"/>
    <property type="match status" value="1"/>
</dbReference>
<feature type="active site" evidence="13">
    <location>
        <position position="2253"/>
    </location>
</feature>
<dbReference type="FunFam" id="1.10.1200.10:FF:000002">
    <property type="entry name" value="10-formyltetrahydrofolate dehydrogenase"/>
    <property type="match status" value="1"/>
</dbReference>
<feature type="region of interest" description="Disordered" evidence="16">
    <location>
        <begin position="1190"/>
        <end position="1215"/>
    </location>
</feature>
<dbReference type="SUPFAM" id="SSF57667">
    <property type="entry name" value="beta-beta-alpha zinc fingers"/>
    <property type="match status" value="3"/>
</dbReference>
<dbReference type="Gene3D" id="3.30.160.60">
    <property type="entry name" value="Classic Zinc Finger"/>
    <property type="match status" value="3"/>
</dbReference>
<dbReference type="Gene3D" id="3.40.50.170">
    <property type="entry name" value="Formyl transferase, N-terminal domain"/>
    <property type="match status" value="1"/>
</dbReference>
<feature type="compositionally biased region" description="Polar residues" evidence="16">
    <location>
        <begin position="1066"/>
        <end position="1075"/>
    </location>
</feature>
<dbReference type="SUPFAM" id="SSF53720">
    <property type="entry name" value="ALDH-like"/>
    <property type="match status" value="1"/>
</dbReference>
<dbReference type="SUPFAM" id="SSF46785">
    <property type="entry name" value="Winged helix' DNA-binding domain"/>
    <property type="match status" value="1"/>
</dbReference>
<evidence type="ECO:0000256" key="5">
    <source>
        <dbReference type="ARBA" id="ARBA00022540"/>
    </source>
</evidence>
<dbReference type="InterPro" id="IPR036388">
    <property type="entry name" value="WH-like_DNA-bd_sf"/>
</dbReference>
<evidence type="ECO:0000256" key="1">
    <source>
        <dbReference type="ARBA" id="ARBA00007995"/>
    </source>
</evidence>
<dbReference type="Pfam" id="PF00550">
    <property type="entry name" value="PP-binding"/>
    <property type="match status" value="1"/>
</dbReference>